<feature type="domain" description="Helicase C-terminal" evidence="17">
    <location>
        <begin position="87"/>
        <end position="254"/>
    </location>
</feature>
<keyword evidence="14" id="KW-0694">RNA-binding</keyword>
<keyword evidence="7" id="KW-0255">Endonuclease</keyword>
<proteinExistence type="inferred from homology"/>
<evidence type="ECO:0000256" key="8">
    <source>
        <dbReference type="ARBA" id="ARBA00022801"/>
    </source>
</evidence>
<dbReference type="GO" id="GO:0004525">
    <property type="term" value="F:ribonuclease III activity"/>
    <property type="evidence" value="ECO:0007669"/>
    <property type="project" value="InterPro"/>
</dbReference>
<dbReference type="Gene3D" id="3.30.160.380">
    <property type="entry name" value="Dicer dimerisation domain"/>
    <property type="match status" value="1"/>
</dbReference>
<evidence type="ECO:0000256" key="4">
    <source>
        <dbReference type="ARBA" id="ARBA00022723"/>
    </source>
</evidence>
<keyword evidence="10" id="KW-0067">ATP-binding</keyword>
<dbReference type="InterPro" id="IPR027417">
    <property type="entry name" value="P-loop_NTPase"/>
</dbReference>
<evidence type="ECO:0000256" key="11">
    <source>
        <dbReference type="ARBA" id="ARBA00022842"/>
    </source>
</evidence>
<dbReference type="PROSITE" id="PS51194">
    <property type="entry name" value="HELICASE_CTER"/>
    <property type="match status" value="1"/>
</dbReference>
<dbReference type="SMART" id="SM00535">
    <property type="entry name" value="RIBOc"/>
    <property type="match status" value="1"/>
</dbReference>
<sequence length="849" mass="96451">MGVDLWDADTWKEQTDKYEAAWSLSHKEIDLFDWEKLDRWGESTVKCFILEAYLAFISFRPSDPTWTIADDIKHSMEERFLTPKVVCLIQLLLEYRSLKDLKCIIFVERVITSIGIQSLLCEFLPKCTDWKTKYIAGNNSVVQSQSRTKQNEIVEEFRNGMVNIIVATSILEEGVDVQSCNLVVRFDPSSTVCSLIQSRGRARMQNSDYVLLVNSGEFNTYSRLQDYLVSQDIMRKESVRHSSLPCTSLENDLLDDIFYRVESNGASLTLSSSIGLIYFYCSRLPSNGLVLCSTRYFNVIILNLLQGGIHLPKSCPIHDVHVEGNVKTLKQIACFEACKQLHNIGALTDNLVPNIVVEEATQEHGSEPYDDEQPSYVPIELVKPWCSNDSSILYHCYFFELKQNFCYEIPVSNIVLGMRSELDHANISFDLEVDRGTITVNLKPAGRIHLSSEQLEEVLDRFSLGQNLGIDYLLLPEARIQRRPLVFDWECTASVLFPYEEHSKEHVDCSLSNNCSHVLHTKNSVVCTCVIQNSLVCTPHNGLLYTITSLLDNLNGNSLMKLRDSQVLTYKSYYATRYGINLNFDQRLLPKGKRIFEVQNYLQRCRNEKVKESSHTVELPPELCSVIISQLSISSLYSFSFVPSIMHRLESLLVAAALKKMILDHCSQNFTIPTVKVLKAITTKSCQEKFHLESLEALGDSFLKYAACQQIFKTYQNNHEGLLSRKKGKIGFIQNESFDPKKWIMPGGYSGSYLLSEKLPCNGRNICIRGGRKVKSKSAADAVEALIGAFLSTDGEIAAIYFMNWIGIKVDFDHIPYEALPSAGNMFRLKSFEPYYLHLSELYSFLCSG</sequence>
<keyword evidence="4" id="KW-0479">Metal-binding</keyword>
<dbReference type="InterPro" id="IPR038248">
    <property type="entry name" value="Dicer_dimer_sf"/>
</dbReference>
<dbReference type="InterPro" id="IPR003100">
    <property type="entry name" value="PAZ_dom"/>
</dbReference>
<dbReference type="Proteomes" id="UP000315295">
    <property type="component" value="Unassembled WGS sequence"/>
</dbReference>
<dbReference type="GO" id="GO:0005524">
    <property type="term" value="F:ATP binding"/>
    <property type="evidence" value="ECO:0007669"/>
    <property type="project" value="UniProtKB-KW"/>
</dbReference>
<dbReference type="PROSITE" id="PS50142">
    <property type="entry name" value="RNASE_3_2"/>
    <property type="match status" value="1"/>
</dbReference>
<keyword evidence="11" id="KW-0460">Magnesium</keyword>
<dbReference type="PANTHER" id="PTHR14950:SF70">
    <property type="entry name" value="ENDORIBONUCLEASE DICER HOMOLOG 2"/>
    <property type="match status" value="1"/>
</dbReference>
<evidence type="ECO:0000313" key="20">
    <source>
        <dbReference type="Proteomes" id="UP000315295"/>
    </source>
</evidence>
<keyword evidence="3" id="KW-0540">Nuclease</keyword>
<dbReference type="GO" id="GO:0004386">
    <property type="term" value="F:helicase activity"/>
    <property type="evidence" value="ECO:0007669"/>
    <property type="project" value="UniProtKB-KW"/>
</dbReference>
<comment type="caution">
    <text evidence="19">The sequence shown here is derived from an EMBL/GenBank/DDBJ whole genome shotgun (WGS) entry which is preliminary data.</text>
</comment>
<dbReference type="GO" id="GO:0003723">
    <property type="term" value="F:RNA binding"/>
    <property type="evidence" value="ECO:0007669"/>
    <property type="project" value="UniProtKB-UniRule"/>
</dbReference>
<protein>
    <recommendedName>
        <fullName evidence="21">Helicase C-terminal domain-containing protein</fullName>
    </recommendedName>
</protein>
<dbReference type="GO" id="GO:0046872">
    <property type="term" value="F:metal ion binding"/>
    <property type="evidence" value="ECO:0007669"/>
    <property type="project" value="UniProtKB-KW"/>
</dbReference>
<gene>
    <name evidence="19" type="ORF">C1H46_008398</name>
</gene>
<evidence type="ECO:0000256" key="2">
    <source>
        <dbReference type="ARBA" id="ARBA00001946"/>
    </source>
</evidence>
<dbReference type="PROSITE" id="PS50821">
    <property type="entry name" value="PAZ"/>
    <property type="match status" value="1"/>
</dbReference>
<dbReference type="SMART" id="SM00949">
    <property type="entry name" value="PAZ"/>
    <property type="match status" value="1"/>
</dbReference>
<dbReference type="GO" id="GO:0030422">
    <property type="term" value="P:siRNA processing"/>
    <property type="evidence" value="ECO:0007669"/>
    <property type="project" value="TreeGrafter"/>
</dbReference>
<dbReference type="Pfam" id="PF02170">
    <property type="entry name" value="PAZ"/>
    <property type="match status" value="1"/>
</dbReference>
<feature type="domain" description="RNase III" evidence="15">
    <location>
        <begin position="679"/>
        <end position="795"/>
    </location>
</feature>
<dbReference type="SUPFAM" id="SSF52540">
    <property type="entry name" value="P-loop containing nucleoside triphosphate hydrolases"/>
    <property type="match status" value="1"/>
</dbReference>
<dbReference type="InterPro" id="IPR001650">
    <property type="entry name" value="Helicase_C-like"/>
</dbReference>
<feature type="domain" description="PAZ" evidence="16">
    <location>
        <begin position="506"/>
        <end position="628"/>
    </location>
</feature>
<keyword evidence="5" id="KW-0677">Repeat</keyword>
<evidence type="ECO:0000256" key="9">
    <source>
        <dbReference type="ARBA" id="ARBA00022806"/>
    </source>
</evidence>
<dbReference type="Gene3D" id="2.170.260.10">
    <property type="entry name" value="paz domain"/>
    <property type="match status" value="1"/>
</dbReference>
<evidence type="ECO:0000259" key="16">
    <source>
        <dbReference type="PROSITE" id="PS50821"/>
    </source>
</evidence>
<dbReference type="InterPro" id="IPR000999">
    <property type="entry name" value="RNase_III_dom"/>
</dbReference>
<dbReference type="GO" id="GO:0005737">
    <property type="term" value="C:cytoplasm"/>
    <property type="evidence" value="ECO:0007669"/>
    <property type="project" value="TreeGrafter"/>
</dbReference>
<feature type="domain" description="Dicer dsRNA-binding fold" evidence="18">
    <location>
        <begin position="273"/>
        <end position="361"/>
    </location>
</feature>
<dbReference type="InterPro" id="IPR005034">
    <property type="entry name" value="Dicer_dimerisation"/>
</dbReference>
<dbReference type="InterPro" id="IPR036389">
    <property type="entry name" value="RNase_III_sf"/>
</dbReference>
<evidence type="ECO:0000256" key="12">
    <source>
        <dbReference type="ARBA" id="ARBA00023211"/>
    </source>
</evidence>
<comment type="similarity">
    <text evidence="13">Belongs to the helicase family. Dicer subfamily.</text>
</comment>
<keyword evidence="9" id="KW-0347">Helicase</keyword>
<organism evidence="19 20">
    <name type="scientific">Malus baccata</name>
    <name type="common">Siberian crab apple</name>
    <name type="synonym">Pyrus baccata</name>
    <dbReference type="NCBI Taxonomy" id="106549"/>
    <lineage>
        <taxon>Eukaryota</taxon>
        <taxon>Viridiplantae</taxon>
        <taxon>Streptophyta</taxon>
        <taxon>Embryophyta</taxon>
        <taxon>Tracheophyta</taxon>
        <taxon>Spermatophyta</taxon>
        <taxon>Magnoliopsida</taxon>
        <taxon>eudicotyledons</taxon>
        <taxon>Gunneridae</taxon>
        <taxon>Pentapetalae</taxon>
        <taxon>rosids</taxon>
        <taxon>fabids</taxon>
        <taxon>Rosales</taxon>
        <taxon>Rosaceae</taxon>
        <taxon>Amygdaloideae</taxon>
        <taxon>Maleae</taxon>
        <taxon>Malus</taxon>
    </lineage>
</organism>
<dbReference type="EMBL" id="VIEB01000112">
    <property type="protein sequence ID" value="TQE05974.1"/>
    <property type="molecule type" value="Genomic_DNA"/>
</dbReference>
<name>A0A540N4L2_MALBA</name>
<dbReference type="SMART" id="SM00490">
    <property type="entry name" value="HELICc"/>
    <property type="match status" value="1"/>
</dbReference>
<evidence type="ECO:0008006" key="21">
    <source>
        <dbReference type="Google" id="ProtNLM"/>
    </source>
</evidence>
<evidence type="ECO:0000256" key="13">
    <source>
        <dbReference type="ARBA" id="ARBA00035116"/>
    </source>
</evidence>
<evidence type="ECO:0000256" key="14">
    <source>
        <dbReference type="PROSITE-ProRule" id="PRU00657"/>
    </source>
</evidence>
<accession>A0A540N4L2</accession>
<reference evidence="19 20" key="1">
    <citation type="journal article" date="2019" name="G3 (Bethesda)">
        <title>Sequencing of a Wild Apple (Malus baccata) Genome Unravels the Differences Between Cultivated and Wild Apple Species Regarding Disease Resistance and Cold Tolerance.</title>
        <authorList>
            <person name="Chen X."/>
        </authorList>
    </citation>
    <scope>NUCLEOTIDE SEQUENCE [LARGE SCALE GENOMIC DNA]</scope>
    <source>
        <strain evidence="20">cv. Shandingzi</strain>
        <tissue evidence="19">Leaves</tissue>
    </source>
</reference>
<dbReference type="InterPro" id="IPR036085">
    <property type="entry name" value="PAZ_dom_sf"/>
</dbReference>
<dbReference type="GO" id="GO:0005634">
    <property type="term" value="C:nucleus"/>
    <property type="evidence" value="ECO:0007669"/>
    <property type="project" value="TreeGrafter"/>
</dbReference>
<dbReference type="Gene3D" id="3.40.50.300">
    <property type="entry name" value="P-loop containing nucleotide triphosphate hydrolases"/>
    <property type="match status" value="1"/>
</dbReference>
<keyword evidence="12" id="KW-0464">Manganese</keyword>
<dbReference type="STRING" id="106549.A0A540N4L2"/>
<evidence type="ECO:0000313" key="19">
    <source>
        <dbReference type="EMBL" id="TQE05974.1"/>
    </source>
</evidence>
<dbReference type="Pfam" id="PF03368">
    <property type="entry name" value="Dicer_dimer"/>
    <property type="match status" value="1"/>
</dbReference>
<evidence type="ECO:0000256" key="3">
    <source>
        <dbReference type="ARBA" id="ARBA00022722"/>
    </source>
</evidence>
<dbReference type="PROSITE" id="PS51327">
    <property type="entry name" value="DICER_DSRBF"/>
    <property type="match status" value="1"/>
</dbReference>
<dbReference type="SUPFAM" id="SSF69065">
    <property type="entry name" value="RNase III domain-like"/>
    <property type="match status" value="1"/>
</dbReference>
<keyword evidence="8" id="KW-0378">Hydrolase</keyword>
<evidence type="ECO:0000256" key="7">
    <source>
        <dbReference type="ARBA" id="ARBA00022759"/>
    </source>
</evidence>
<dbReference type="Gene3D" id="1.10.1520.10">
    <property type="entry name" value="Ribonuclease III domain"/>
    <property type="match status" value="1"/>
</dbReference>
<evidence type="ECO:0000256" key="6">
    <source>
        <dbReference type="ARBA" id="ARBA00022741"/>
    </source>
</evidence>
<dbReference type="Pfam" id="PF00271">
    <property type="entry name" value="Helicase_C"/>
    <property type="match status" value="1"/>
</dbReference>
<keyword evidence="20" id="KW-1185">Reference proteome</keyword>
<evidence type="ECO:0000259" key="15">
    <source>
        <dbReference type="PROSITE" id="PS50142"/>
    </source>
</evidence>
<dbReference type="PANTHER" id="PTHR14950">
    <property type="entry name" value="DICER-RELATED"/>
    <property type="match status" value="1"/>
</dbReference>
<dbReference type="CDD" id="cd00593">
    <property type="entry name" value="RIBOc"/>
    <property type="match status" value="1"/>
</dbReference>
<dbReference type="Pfam" id="PF00636">
    <property type="entry name" value="Ribonuclease_3"/>
    <property type="match status" value="1"/>
</dbReference>
<comment type="cofactor">
    <cofactor evidence="1">
        <name>Mn(2+)</name>
        <dbReference type="ChEBI" id="CHEBI:29035"/>
    </cofactor>
</comment>
<keyword evidence="6" id="KW-0547">Nucleotide-binding</keyword>
<evidence type="ECO:0000256" key="1">
    <source>
        <dbReference type="ARBA" id="ARBA00001936"/>
    </source>
</evidence>
<dbReference type="FunFam" id="3.40.50.300:FF:000420">
    <property type="entry name" value="Endoribonuclease dicer-like 1"/>
    <property type="match status" value="1"/>
</dbReference>
<comment type="cofactor">
    <cofactor evidence="2">
        <name>Mg(2+)</name>
        <dbReference type="ChEBI" id="CHEBI:18420"/>
    </cofactor>
</comment>
<evidence type="ECO:0000256" key="5">
    <source>
        <dbReference type="ARBA" id="ARBA00022737"/>
    </source>
</evidence>
<dbReference type="SUPFAM" id="SSF101690">
    <property type="entry name" value="PAZ domain"/>
    <property type="match status" value="1"/>
</dbReference>
<evidence type="ECO:0000259" key="18">
    <source>
        <dbReference type="PROSITE" id="PS51327"/>
    </source>
</evidence>
<dbReference type="AlphaFoldDB" id="A0A540N4L2"/>
<evidence type="ECO:0000259" key="17">
    <source>
        <dbReference type="PROSITE" id="PS51194"/>
    </source>
</evidence>
<evidence type="ECO:0000256" key="10">
    <source>
        <dbReference type="ARBA" id="ARBA00022840"/>
    </source>
</evidence>